<evidence type="ECO:0000256" key="4">
    <source>
        <dbReference type="PROSITE-ProRule" id="PRU00742"/>
    </source>
</evidence>
<proteinExistence type="inferred from homology"/>
<dbReference type="InterPro" id="IPR023696">
    <property type="entry name" value="Ureohydrolase_dom_sf"/>
</dbReference>
<dbReference type="AlphaFoldDB" id="A0A7V3E7W9"/>
<dbReference type="PANTHER" id="PTHR43782:SF3">
    <property type="entry name" value="ARGINASE"/>
    <property type="match status" value="1"/>
</dbReference>
<keyword evidence="1" id="KW-0479">Metal-binding</keyword>
<evidence type="ECO:0000256" key="3">
    <source>
        <dbReference type="ARBA" id="ARBA00023211"/>
    </source>
</evidence>
<dbReference type="PANTHER" id="PTHR43782">
    <property type="entry name" value="ARGINASE"/>
    <property type="match status" value="1"/>
</dbReference>
<keyword evidence="2" id="KW-0378">Hydrolase</keyword>
<gene>
    <name evidence="5" type="ORF">ENS31_09045</name>
</gene>
<dbReference type="EMBL" id="DSUJ01000008">
    <property type="protein sequence ID" value="HFI91654.1"/>
    <property type="molecule type" value="Genomic_DNA"/>
</dbReference>
<sequence>MKDICIIKAPTNLGLKEPAVGVEPGVKLFPDKLLQQHFAEEINAAKIDEVISPAYQSVIDPESKVRNADMVAEYSIKLSEALKQNLSNNYFPVVIGGDCSVLIGNTIALRSIGNYGLFFLDGHTDFCLPEHNLSTSAAGMDLAIVTGNGHYKLTNIFNLKPYIKEENVFCVGNREYSDGVEEIIKESKINYFNLDALRKTGINKIVNEFLLMIDKNNLNGFWIHFDVDVLNDEIMPCVDSKAEGGLFYDELEQILKPLLHSGKASGIDITIFDPTLDPNAKIIEEFSNKISGILK</sequence>
<name>A0A7V3E7W9_9BACT</name>
<accession>A0A7V3E7W9</accession>
<evidence type="ECO:0000313" key="5">
    <source>
        <dbReference type="EMBL" id="HFI91654.1"/>
    </source>
</evidence>
<comment type="caution">
    <text evidence="5">The sequence shown here is derived from an EMBL/GenBank/DDBJ whole genome shotgun (WGS) entry which is preliminary data.</text>
</comment>
<protein>
    <submittedName>
        <fullName evidence="5">Arginase family protein</fullName>
    </submittedName>
</protein>
<dbReference type="InterPro" id="IPR006035">
    <property type="entry name" value="Ureohydrolase"/>
</dbReference>
<dbReference type="PROSITE" id="PS51409">
    <property type="entry name" value="ARGINASE_2"/>
    <property type="match status" value="1"/>
</dbReference>
<dbReference type="GO" id="GO:0030145">
    <property type="term" value="F:manganese ion binding"/>
    <property type="evidence" value="ECO:0007669"/>
    <property type="project" value="TreeGrafter"/>
</dbReference>
<dbReference type="CDD" id="cd09999">
    <property type="entry name" value="Arginase-like_1"/>
    <property type="match status" value="1"/>
</dbReference>
<evidence type="ECO:0000256" key="1">
    <source>
        <dbReference type="ARBA" id="ARBA00022723"/>
    </source>
</evidence>
<keyword evidence="3" id="KW-0464">Manganese</keyword>
<evidence type="ECO:0000256" key="2">
    <source>
        <dbReference type="ARBA" id="ARBA00022801"/>
    </source>
</evidence>
<dbReference type="Pfam" id="PF00491">
    <property type="entry name" value="Arginase"/>
    <property type="match status" value="1"/>
</dbReference>
<dbReference type="SUPFAM" id="SSF52768">
    <property type="entry name" value="Arginase/deacetylase"/>
    <property type="match status" value="1"/>
</dbReference>
<organism evidence="5">
    <name type="scientific">Ignavibacterium album</name>
    <dbReference type="NCBI Taxonomy" id="591197"/>
    <lineage>
        <taxon>Bacteria</taxon>
        <taxon>Pseudomonadati</taxon>
        <taxon>Ignavibacteriota</taxon>
        <taxon>Ignavibacteria</taxon>
        <taxon>Ignavibacteriales</taxon>
        <taxon>Ignavibacteriaceae</taxon>
        <taxon>Ignavibacterium</taxon>
    </lineage>
</organism>
<comment type="similarity">
    <text evidence="4">Belongs to the arginase family.</text>
</comment>
<dbReference type="GO" id="GO:0004053">
    <property type="term" value="F:arginase activity"/>
    <property type="evidence" value="ECO:0007669"/>
    <property type="project" value="TreeGrafter"/>
</dbReference>
<dbReference type="Gene3D" id="3.40.800.10">
    <property type="entry name" value="Ureohydrolase domain"/>
    <property type="match status" value="1"/>
</dbReference>
<dbReference type="GO" id="GO:0005829">
    <property type="term" value="C:cytosol"/>
    <property type="evidence" value="ECO:0007669"/>
    <property type="project" value="TreeGrafter"/>
</dbReference>
<dbReference type="PRINTS" id="PR00116">
    <property type="entry name" value="ARGINASE"/>
</dbReference>
<reference evidence="5" key="1">
    <citation type="journal article" date="2020" name="mSystems">
        <title>Genome- and Community-Level Interaction Insights into Carbon Utilization and Element Cycling Functions of Hydrothermarchaeota in Hydrothermal Sediment.</title>
        <authorList>
            <person name="Zhou Z."/>
            <person name="Liu Y."/>
            <person name="Xu W."/>
            <person name="Pan J."/>
            <person name="Luo Z.H."/>
            <person name="Li M."/>
        </authorList>
    </citation>
    <scope>NUCLEOTIDE SEQUENCE [LARGE SCALE GENOMIC DNA]</scope>
    <source>
        <strain evidence="5">SpSt-479</strain>
    </source>
</reference>